<reference evidence="1 2" key="1">
    <citation type="submission" date="2022-04" db="EMBL/GenBank/DDBJ databases">
        <title>Halobacillus sp. isolated from saltern.</title>
        <authorList>
            <person name="Won M."/>
            <person name="Lee C.-M."/>
            <person name="Woen H.-Y."/>
            <person name="Kwon S.-W."/>
        </authorList>
    </citation>
    <scope>NUCLEOTIDE SEQUENCE [LARGE SCALE GENOMIC DNA]</scope>
    <source>
        <strain evidence="1 2">SSTM10-2</strain>
    </source>
</reference>
<dbReference type="EMBL" id="CP095074">
    <property type="protein sequence ID" value="UOQ93298.1"/>
    <property type="molecule type" value="Genomic_DNA"/>
</dbReference>
<evidence type="ECO:0008006" key="3">
    <source>
        <dbReference type="Google" id="ProtNLM"/>
    </source>
</evidence>
<proteinExistence type="predicted"/>
<evidence type="ECO:0000313" key="1">
    <source>
        <dbReference type="EMBL" id="UOQ93298.1"/>
    </source>
</evidence>
<dbReference type="Proteomes" id="UP000831880">
    <property type="component" value="Chromosome"/>
</dbReference>
<keyword evidence="2" id="KW-1185">Reference proteome</keyword>
<dbReference type="RefSeq" id="WP_244752900.1">
    <property type="nucleotide sequence ID" value="NZ_CP095074.1"/>
</dbReference>
<organism evidence="1 2">
    <name type="scientific">Halobacillus shinanisalinarum</name>
    <dbReference type="NCBI Taxonomy" id="2932258"/>
    <lineage>
        <taxon>Bacteria</taxon>
        <taxon>Bacillati</taxon>
        <taxon>Bacillota</taxon>
        <taxon>Bacilli</taxon>
        <taxon>Bacillales</taxon>
        <taxon>Bacillaceae</taxon>
        <taxon>Halobacillus</taxon>
    </lineage>
</organism>
<name>A0ABY4GYQ4_9BACI</name>
<evidence type="ECO:0000313" key="2">
    <source>
        <dbReference type="Proteomes" id="UP000831880"/>
    </source>
</evidence>
<sequence length="109" mass="12495">MSELAKQIDGKPMIEGKEIIRNWTIKDREEAQEVIAFFIDLKGDRQLSDIISEYKRLVHTFREVANIQAEKGNQGEANKLQRSIDNWTAELDKLQTALLMTDNSVGAIY</sequence>
<protein>
    <recommendedName>
        <fullName evidence="3">WXG100 family type VII secretion target</fullName>
    </recommendedName>
</protein>
<accession>A0ABY4GYQ4</accession>
<gene>
    <name evidence="1" type="ORF">MUO14_23465</name>
</gene>